<accession>A0A4D7QH38</accession>
<dbReference type="PANTHER" id="PTHR11929">
    <property type="entry name" value="ALPHA- 1,3 -FUCOSYLTRANSFERASE"/>
    <property type="match status" value="1"/>
</dbReference>
<gene>
    <name evidence="12" type="ORF">E8L99_10785</name>
</gene>
<dbReference type="Pfam" id="PF17039">
    <property type="entry name" value="Glyco_tran_10_N"/>
    <property type="match status" value="1"/>
</dbReference>
<dbReference type="InterPro" id="IPR001503">
    <property type="entry name" value="Glyco_trans_10"/>
</dbReference>
<keyword evidence="13" id="KW-1185">Reference proteome</keyword>
<evidence type="ECO:0000256" key="6">
    <source>
        <dbReference type="ARBA" id="ARBA00022968"/>
    </source>
</evidence>
<keyword evidence="9" id="KW-0325">Glycoprotein</keyword>
<evidence type="ECO:0000313" key="12">
    <source>
        <dbReference type="EMBL" id="QCK86205.1"/>
    </source>
</evidence>
<evidence type="ECO:0000256" key="3">
    <source>
        <dbReference type="ARBA" id="ARBA00022676"/>
    </source>
</evidence>
<dbReference type="PANTHER" id="PTHR11929:SF194">
    <property type="entry name" value="ALPHA-(1,3)-FUCOSYLTRANSFERASE 10"/>
    <property type="match status" value="1"/>
</dbReference>
<dbReference type="Proteomes" id="UP000298588">
    <property type="component" value="Chromosome"/>
</dbReference>
<evidence type="ECO:0000259" key="10">
    <source>
        <dbReference type="Pfam" id="PF00852"/>
    </source>
</evidence>
<name>A0A4D7QH38_9HYPH</name>
<dbReference type="Gene3D" id="3.40.50.11660">
    <property type="entry name" value="Glycosyl transferase family 10, C-terminal domain"/>
    <property type="match status" value="1"/>
</dbReference>
<proteinExistence type="inferred from homology"/>
<evidence type="ECO:0000256" key="1">
    <source>
        <dbReference type="ARBA" id="ARBA00004167"/>
    </source>
</evidence>
<dbReference type="EMBL" id="CP039865">
    <property type="protein sequence ID" value="QCK86205.1"/>
    <property type="molecule type" value="Genomic_DNA"/>
</dbReference>
<evidence type="ECO:0000259" key="11">
    <source>
        <dbReference type="Pfam" id="PF17039"/>
    </source>
</evidence>
<evidence type="ECO:0000313" key="13">
    <source>
        <dbReference type="Proteomes" id="UP000298588"/>
    </source>
</evidence>
<keyword evidence="6" id="KW-0735">Signal-anchor</keyword>
<dbReference type="InterPro" id="IPR031481">
    <property type="entry name" value="Glyco_tran_10_N"/>
</dbReference>
<keyword evidence="8" id="KW-0472">Membrane</keyword>
<comment type="similarity">
    <text evidence="2">Belongs to the glycosyltransferase 10 family.</text>
</comment>
<evidence type="ECO:0000256" key="8">
    <source>
        <dbReference type="ARBA" id="ARBA00023136"/>
    </source>
</evidence>
<sequence length="345" mass="39027">MAQDNQGPLVLFYTAFFGRPPPFDTAGCSVPVRLTFDRSRLAEADIVIFHIPDAWEIGDALKYAGQVWVAFSMEASAHYPLWTDPAFMRRFDLIMSHETAADIWTPYLPPMRAWQAAVDRPLPAKTEFAPAVMFQSASVDRSRRNDFALELMKAIRVDSYGRLLRNRDLAGPDLGRQTKLDTIARYHFCCAFENAISHGYVTEKIFDPLLSGTIPIYRGAPDVADFVPAGSYIDVSDFPSPIALADHLRRILKDEEAYARYFEWRMRPLPPFLADRLALVQEPALGRLAAIASSRIAPGSERARGWPSLPFGLRRFLETRLRRLVRTHRQRRSARRAIVSSGGTK</sequence>
<dbReference type="OrthoDB" id="9791032at2"/>
<evidence type="ECO:0000256" key="9">
    <source>
        <dbReference type="ARBA" id="ARBA00023180"/>
    </source>
</evidence>
<dbReference type="InterPro" id="IPR055270">
    <property type="entry name" value="Glyco_tran_10_C"/>
</dbReference>
<keyword evidence="5" id="KW-0812">Transmembrane</keyword>
<dbReference type="KEGG" id="paqt:E8L99_10785"/>
<evidence type="ECO:0000256" key="2">
    <source>
        <dbReference type="ARBA" id="ARBA00008919"/>
    </source>
</evidence>
<feature type="domain" description="Fucosyltransferase C-terminal" evidence="10">
    <location>
        <begin position="131"/>
        <end position="266"/>
    </location>
</feature>
<dbReference type="GO" id="GO:0016020">
    <property type="term" value="C:membrane"/>
    <property type="evidence" value="ECO:0007669"/>
    <property type="project" value="UniProtKB-SubCell"/>
</dbReference>
<keyword evidence="4 12" id="KW-0808">Transferase</keyword>
<organism evidence="12 13">
    <name type="scientific">Phreatobacter aquaticus</name>
    <dbReference type="NCBI Taxonomy" id="2570229"/>
    <lineage>
        <taxon>Bacteria</taxon>
        <taxon>Pseudomonadati</taxon>
        <taxon>Pseudomonadota</taxon>
        <taxon>Alphaproteobacteria</taxon>
        <taxon>Hyphomicrobiales</taxon>
        <taxon>Phreatobacteraceae</taxon>
        <taxon>Phreatobacter</taxon>
    </lineage>
</organism>
<dbReference type="AlphaFoldDB" id="A0A4D7QH38"/>
<keyword evidence="3 12" id="KW-0328">Glycosyltransferase</keyword>
<comment type="subcellular location">
    <subcellularLocation>
        <location evidence="1">Membrane</location>
        <topology evidence="1">Single-pass membrane protein</topology>
    </subcellularLocation>
</comment>
<dbReference type="InterPro" id="IPR038577">
    <property type="entry name" value="GT10-like_C_sf"/>
</dbReference>
<dbReference type="GO" id="GO:0046920">
    <property type="term" value="F:alpha-(1-&gt;3)-fucosyltransferase activity"/>
    <property type="evidence" value="ECO:0007669"/>
    <property type="project" value="TreeGrafter"/>
</dbReference>
<dbReference type="SUPFAM" id="SSF53756">
    <property type="entry name" value="UDP-Glycosyltransferase/glycogen phosphorylase"/>
    <property type="match status" value="1"/>
</dbReference>
<evidence type="ECO:0000256" key="4">
    <source>
        <dbReference type="ARBA" id="ARBA00022679"/>
    </source>
</evidence>
<feature type="domain" description="Fucosyltransferase N-terminal" evidence="11">
    <location>
        <begin position="8"/>
        <end position="107"/>
    </location>
</feature>
<keyword evidence="7" id="KW-1133">Transmembrane helix</keyword>
<reference evidence="12 13" key="1">
    <citation type="submission" date="2019-04" db="EMBL/GenBank/DDBJ databases">
        <title>Phreatobacter aquaticus sp. nov.</title>
        <authorList>
            <person name="Choi A."/>
            <person name="Baek K."/>
        </authorList>
    </citation>
    <scope>NUCLEOTIDE SEQUENCE [LARGE SCALE GENOMIC DNA]</scope>
    <source>
        <strain evidence="12 13">NMCR1094</strain>
    </source>
</reference>
<dbReference type="RefSeq" id="WP_137099537.1">
    <property type="nucleotide sequence ID" value="NZ_CP039865.1"/>
</dbReference>
<protein>
    <submittedName>
        <fullName evidence="12">Alpha-1,3-fucosyltransferase</fullName>
    </submittedName>
</protein>
<evidence type="ECO:0000256" key="7">
    <source>
        <dbReference type="ARBA" id="ARBA00022989"/>
    </source>
</evidence>
<evidence type="ECO:0000256" key="5">
    <source>
        <dbReference type="ARBA" id="ARBA00022692"/>
    </source>
</evidence>
<dbReference type="Pfam" id="PF00852">
    <property type="entry name" value="Glyco_transf_10"/>
    <property type="match status" value="1"/>
</dbReference>